<dbReference type="GO" id="GO:0005789">
    <property type="term" value="C:endoplasmic reticulum membrane"/>
    <property type="evidence" value="ECO:0007669"/>
    <property type="project" value="UniProtKB-SubCell"/>
</dbReference>
<dbReference type="EMBL" id="JAGDFL010000046">
    <property type="protein sequence ID" value="KAG7399738.1"/>
    <property type="molecule type" value="Genomic_DNA"/>
</dbReference>
<dbReference type="Proteomes" id="UP000693981">
    <property type="component" value="Unassembled WGS sequence"/>
</dbReference>
<dbReference type="PANTHER" id="PTHR10689">
    <property type="entry name" value="MICROSOMAL GLUTATHIONE S-TRANSFERASE 1"/>
    <property type="match status" value="1"/>
</dbReference>
<proteinExistence type="predicted"/>
<evidence type="ECO:0000313" key="5">
    <source>
        <dbReference type="Proteomes" id="UP000693981"/>
    </source>
</evidence>
<evidence type="ECO:0000256" key="2">
    <source>
        <dbReference type="ARBA" id="ARBA00022824"/>
    </source>
</evidence>
<accession>A0A8T1X5V4</accession>
<gene>
    <name evidence="4" type="ORF">PHYBOEH_008072</name>
</gene>
<keyword evidence="3" id="KW-0812">Transmembrane</keyword>
<dbReference type="AlphaFoldDB" id="A0A8T1X5V4"/>
<keyword evidence="3" id="KW-0472">Membrane</keyword>
<keyword evidence="3" id="KW-1133">Transmembrane helix</keyword>
<organism evidence="4 5">
    <name type="scientific">Phytophthora boehmeriae</name>
    <dbReference type="NCBI Taxonomy" id="109152"/>
    <lineage>
        <taxon>Eukaryota</taxon>
        <taxon>Sar</taxon>
        <taxon>Stramenopiles</taxon>
        <taxon>Oomycota</taxon>
        <taxon>Peronosporomycetes</taxon>
        <taxon>Peronosporales</taxon>
        <taxon>Peronosporaceae</taxon>
        <taxon>Phytophthora</taxon>
    </lineage>
</organism>
<comment type="subcellular location">
    <subcellularLocation>
        <location evidence="1">Endoplasmic reticulum membrane</location>
        <topology evidence="1">Multi-pass membrane protein</topology>
    </subcellularLocation>
</comment>
<dbReference type="Pfam" id="PF01124">
    <property type="entry name" value="MAPEG"/>
    <property type="match status" value="1"/>
</dbReference>
<evidence type="ECO:0000313" key="4">
    <source>
        <dbReference type="EMBL" id="KAG7399738.1"/>
    </source>
</evidence>
<name>A0A8T1X5V4_9STRA</name>
<reference evidence="4" key="1">
    <citation type="submission" date="2021-02" db="EMBL/GenBank/DDBJ databases">
        <authorList>
            <person name="Palmer J.M."/>
        </authorList>
    </citation>
    <scope>NUCLEOTIDE SEQUENCE</scope>
    <source>
        <strain evidence="4">SCRP23</strain>
    </source>
</reference>
<evidence type="ECO:0000256" key="1">
    <source>
        <dbReference type="ARBA" id="ARBA00004477"/>
    </source>
</evidence>
<keyword evidence="5" id="KW-1185">Reference proteome</keyword>
<evidence type="ECO:0000256" key="3">
    <source>
        <dbReference type="SAM" id="Phobius"/>
    </source>
</evidence>
<dbReference type="PANTHER" id="PTHR10689:SF6">
    <property type="entry name" value="MICROSOMAL GLUTATHIONE S-TRANSFERASE 1"/>
    <property type="match status" value="1"/>
</dbReference>
<dbReference type="InterPro" id="IPR001129">
    <property type="entry name" value="Membr-assoc_MAPEG"/>
</dbReference>
<comment type="caution">
    <text evidence="4">The sequence shown here is derived from an EMBL/GenBank/DDBJ whole genome shotgun (WGS) entry which is preliminary data.</text>
</comment>
<keyword evidence="2" id="KW-0256">Endoplasmic reticulum</keyword>
<feature type="transmembrane region" description="Helical" evidence="3">
    <location>
        <begin position="138"/>
        <end position="159"/>
    </location>
</feature>
<dbReference type="OrthoDB" id="193139at2759"/>
<dbReference type="FunFam" id="1.20.120.550:FF:000005">
    <property type="entry name" value="Inorganic phosphate transporter 1-6"/>
    <property type="match status" value="1"/>
</dbReference>
<evidence type="ECO:0008006" key="6">
    <source>
        <dbReference type="Google" id="ProtNLM"/>
    </source>
</evidence>
<protein>
    <recommendedName>
        <fullName evidence="6">Glutathione transferase</fullName>
    </recommendedName>
</protein>
<dbReference type="InterPro" id="IPR040162">
    <property type="entry name" value="MGST1-like"/>
</dbReference>
<sequence>MSASTEFKTYVTCAAVLYVKFVLATGIQATKTFEAGGRPPEDKNLPLAKGNPVQTYGLVSSPKEESEEIKKAKLTELRWRRIVQNDLESIPMALIVFGTGVMAKGNPYVQCAAMIGYTSVRCFHTVAYANAMHPHRALCWLFGIIFITTGAGNALYGAFSS</sequence>